<dbReference type="Pfam" id="PF01565">
    <property type="entry name" value="FAD_binding_4"/>
    <property type="match status" value="1"/>
</dbReference>
<accession>A0AAD4MTT7</accession>
<evidence type="ECO:0000259" key="10">
    <source>
        <dbReference type="PROSITE" id="PS51387"/>
    </source>
</evidence>
<evidence type="ECO:0000256" key="5">
    <source>
        <dbReference type="ARBA" id="ARBA00023002"/>
    </source>
</evidence>
<evidence type="ECO:0000256" key="2">
    <source>
        <dbReference type="ARBA" id="ARBA00012405"/>
    </source>
</evidence>
<dbReference type="Pfam" id="PF00646">
    <property type="entry name" value="F-box"/>
    <property type="match status" value="1"/>
</dbReference>
<feature type="transmembrane region" description="Helical" evidence="9">
    <location>
        <begin position="347"/>
        <end position="367"/>
    </location>
</feature>
<feature type="domain" description="FAD-binding PCMH-type" evidence="10">
    <location>
        <begin position="373"/>
        <end position="553"/>
    </location>
</feature>
<dbReference type="InterPro" id="IPR036318">
    <property type="entry name" value="FAD-bd_PCMH-like_sf"/>
</dbReference>
<dbReference type="InterPro" id="IPR006094">
    <property type="entry name" value="Oxid_FAD_bind_N"/>
</dbReference>
<evidence type="ECO:0000256" key="3">
    <source>
        <dbReference type="ARBA" id="ARBA00022692"/>
    </source>
</evidence>
<dbReference type="EC" id="1.3.1.72" evidence="2"/>
<dbReference type="EMBL" id="JAKKPZ010000076">
    <property type="protein sequence ID" value="KAI1703817.1"/>
    <property type="molecule type" value="Genomic_DNA"/>
</dbReference>
<evidence type="ECO:0000313" key="12">
    <source>
        <dbReference type="Proteomes" id="UP001201812"/>
    </source>
</evidence>
<dbReference type="GO" id="GO:0000246">
    <property type="term" value="F:Delta24(24-1) sterol reductase activity"/>
    <property type="evidence" value="ECO:0007669"/>
    <property type="project" value="TreeGrafter"/>
</dbReference>
<dbReference type="AlphaFoldDB" id="A0AAD4MTT7"/>
<keyword evidence="4 9" id="KW-1133">Transmembrane helix</keyword>
<protein>
    <recommendedName>
        <fullName evidence="2">Delta(24)-sterol reductase</fullName>
        <ecNumber evidence="2">1.3.1.72</ecNumber>
    </recommendedName>
</protein>
<evidence type="ECO:0000256" key="4">
    <source>
        <dbReference type="ARBA" id="ARBA00022989"/>
    </source>
</evidence>
<keyword evidence="6 9" id="KW-0472">Membrane</keyword>
<evidence type="ECO:0000313" key="11">
    <source>
        <dbReference type="EMBL" id="KAI1703817.1"/>
    </source>
</evidence>
<organism evidence="11 12">
    <name type="scientific">Ditylenchus destructor</name>
    <dbReference type="NCBI Taxonomy" id="166010"/>
    <lineage>
        <taxon>Eukaryota</taxon>
        <taxon>Metazoa</taxon>
        <taxon>Ecdysozoa</taxon>
        <taxon>Nematoda</taxon>
        <taxon>Chromadorea</taxon>
        <taxon>Rhabditida</taxon>
        <taxon>Tylenchina</taxon>
        <taxon>Tylenchomorpha</taxon>
        <taxon>Sphaerularioidea</taxon>
        <taxon>Anguinidae</taxon>
        <taxon>Anguininae</taxon>
        <taxon>Ditylenchus</taxon>
    </lineage>
</organism>
<name>A0AAD4MTT7_9BILA</name>
<dbReference type="InterPro" id="IPR001810">
    <property type="entry name" value="F-box_dom"/>
</dbReference>
<dbReference type="SUPFAM" id="SSF56176">
    <property type="entry name" value="FAD-binding/transporter-associated domain-like"/>
    <property type="match status" value="1"/>
</dbReference>
<keyword evidence="3 9" id="KW-0812">Transmembrane</keyword>
<reference evidence="11" key="1">
    <citation type="submission" date="2022-01" db="EMBL/GenBank/DDBJ databases">
        <title>Genome Sequence Resource for Two Populations of Ditylenchus destructor, the Migratory Endoparasitic Phytonematode.</title>
        <authorList>
            <person name="Zhang H."/>
            <person name="Lin R."/>
            <person name="Xie B."/>
        </authorList>
    </citation>
    <scope>NUCLEOTIDE SEQUENCE</scope>
    <source>
        <strain evidence="11">BazhouSP</strain>
    </source>
</reference>
<dbReference type="InterPro" id="IPR016166">
    <property type="entry name" value="FAD-bd_PCMH"/>
</dbReference>
<dbReference type="PROSITE" id="PS51387">
    <property type="entry name" value="FAD_PCMH"/>
    <property type="match status" value="1"/>
</dbReference>
<dbReference type="GO" id="GO:0005737">
    <property type="term" value="C:cytoplasm"/>
    <property type="evidence" value="ECO:0007669"/>
    <property type="project" value="TreeGrafter"/>
</dbReference>
<gene>
    <name evidence="11" type="ORF">DdX_14653</name>
</gene>
<dbReference type="InterPro" id="IPR016169">
    <property type="entry name" value="FAD-bd_PCMH_sub2"/>
</dbReference>
<comment type="subcellular location">
    <subcellularLocation>
        <location evidence="1">Membrane</location>
        <topology evidence="1">Single-pass membrane protein</topology>
    </subcellularLocation>
</comment>
<evidence type="ECO:0000256" key="1">
    <source>
        <dbReference type="ARBA" id="ARBA00004167"/>
    </source>
</evidence>
<dbReference type="GO" id="GO:0016020">
    <property type="term" value="C:membrane"/>
    <property type="evidence" value="ECO:0007669"/>
    <property type="project" value="UniProtKB-SubCell"/>
</dbReference>
<dbReference type="Proteomes" id="UP001201812">
    <property type="component" value="Unassembled WGS sequence"/>
</dbReference>
<evidence type="ECO:0000256" key="6">
    <source>
        <dbReference type="ARBA" id="ARBA00023136"/>
    </source>
</evidence>
<comment type="catalytic activity">
    <reaction evidence="7">
        <text>lanosterol + NADPH + H(+) = 24,25-dihydrolanosterol + NADP(+)</text>
        <dbReference type="Rhea" id="RHEA:33919"/>
        <dbReference type="ChEBI" id="CHEBI:15378"/>
        <dbReference type="ChEBI" id="CHEBI:16521"/>
        <dbReference type="ChEBI" id="CHEBI:28113"/>
        <dbReference type="ChEBI" id="CHEBI:57783"/>
        <dbReference type="ChEBI" id="CHEBI:58349"/>
    </reaction>
    <physiologicalReaction direction="left-to-right" evidence="7">
        <dbReference type="Rhea" id="RHEA:33920"/>
    </physiologicalReaction>
</comment>
<comment type="catalytic activity">
    <reaction evidence="8">
        <text>5alpha-cholest-8-en-3beta-ol + NADP(+) = zymosterol + NADPH + H(+)</text>
        <dbReference type="Rhea" id="RHEA:36399"/>
        <dbReference type="ChEBI" id="CHEBI:15378"/>
        <dbReference type="ChEBI" id="CHEBI:16608"/>
        <dbReference type="ChEBI" id="CHEBI:18252"/>
        <dbReference type="ChEBI" id="CHEBI:57783"/>
        <dbReference type="ChEBI" id="CHEBI:58349"/>
        <dbReference type="EC" id="1.3.1.72"/>
    </reaction>
    <physiologicalReaction direction="right-to-left" evidence="8">
        <dbReference type="Rhea" id="RHEA:36401"/>
    </physiologicalReaction>
</comment>
<comment type="caution">
    <text evidence="11">The sequence shown here is derived from an EMBL/GenBank/DDBJ whole genome shotgun (WGS) entry which is preliminary data.</text>
</comment>
<proteinExistence type="predicted"/>
<dbReference type="PANTHER" id="PTHR10801">
    <property type="entry name" value="24-DEHYDROCHOLESTEROL REDUCTASE"/>
    <property type="match status" value="1"/>
</dbReference>
<keyword evidence="12" id="KW-1185">Reference proteome</keyword>
<dbReference type="Gene3D" id="3.30.465.10">
    <property type="match status" value="1"/>
</dbReference>
<sequence length="836" mass="97717">MSNLSEKIIIKENPAELSDIGRYKSSRLEEYDSVSSNIQVIKKPTLDLYYDYLRDIFTFMNRRSLCRLRLVNRSYHDLIEKEFATVPYLILPKLMYSKYNWRWKPVYFPPSLLPVEIHQQIFTIPKFIKFGHIQLVCDFNLKPTDLVPMSHLWEVGELNISWKKDSRPTSEIAHLLGKCNSLLATAGNGSVSLLADLLSNGSPSIKIVDKIYHPTKTNVPWEAIMDYLFLSHEVPKGKKFLHITTKQMANRKECLQFFDAVKTRFQVAVNRLAFCFVWHSINKNEAPFEKFSVHNSKQGLYLSDESPEQQMTTADDSDYDYDFSAYRKENVPRLEKVLEFLLFRFRWIFVIWFILPASLVYEIYFFLRNWVIFKLQSAPKAHDRKVATIQKQIRKWSDSGRKQKLCTARAGYLTMCFRFPKYKKHMIGVKTNQLVDILEINKQDLTVRVEPMVTMGQLTRALIPLGYTLPIVPELDDLTVGGMINGCGVESSGRKYGLFQHICQSFEIVTATGELVVASKEPKSEHHSLFYGIPWSHGSLGFLVAATLRIIPCQKYVRLTYIPCYSHKEMGKKLREECEKVENEFVEGLQFNKDEGVLMTGRFADSLPKNGVYNPIGRFWKPWFFKHVESFLDVKQVVVEYIPLRDYYHRHSRSIFWEIQDLIPFGNNPLFRYFLGWASPPKISLLKITTPGPIKNLYDRHHVLQDLLIPASNLEEAIRVLDYEVEIYPLWLCPFILPSQPGMLRNRSGQNKLYVDIGVYGNSTLPKYEPVKSTRKLEKYVREVQGFQLLYADCYQTREEFWEMFDSSLYDWLRAKYDCKTAFPSVYEKVCRFARD</sequence>
<keyword evidence="5" id="KW-0560">Oxidoreductase</keyword>
<dbReference type="CDD" id="cd09917">
    <property type="entry name" value="F-box_SF"/>
    <property type="match status" value="1"/>
</dbReference>
<dbReference type="PANTHER" id="PTHR10801:SF0">
    <property type="entry name" value="DELTA(24)-STEROL REDUCTASE"/>
    <property type="match status" value="1"/>
</dbReference>
<dbReference type="GO" id="GO:0071949">
    <property type="term" value="F:FAD binding"/>
    <property type="evidence" value="ECO:0007669"/>
    <property type="project" value="InterPro"/>
</dbReference>
<dbReference type="InterPro" id="IPR040165">
    <property type="entry name" value="Diminuto-like"/>
</dbReference>
<evidence type="ECO:0000256" key="9">
    <source>
        <dbReference type="SAM" id="Phobius"/>
    </source>
</evidence>
<dbReference type="GO" id="GO:0008202">
    <property type="term" value="P:steroid metabolic process"/>
    <property type="evidence" value="ECO:0007669"/>
    <property type="project" value="TreeGrafter"/>
</dbReference>
<dbReference type="GO" id="GO:0050614">
    <property type="term" value="F:Delta24-sterol reductase activity"/>
    <property type="evidence" value="ECO:0007669"/>
    <property type="project" value="UniProtKB-EC"/>
</dbReference>
<evidence type="ECO:0000256" key="8">
    <source>
        <dbReference type="ARBA" id="ARBA00052927"/>
    </source>
</evidence>
<evidence type="ECO:0000256" key="7">
    <source>
        <dbReference type="ARBA" id="ARBA00051033"/>
    </source>
</evidence>
<feature type="transmembrane region" description="Helical" evidence="9">
    <location>
        <begin position="529"/>
        <end position="551"/>
    </location>
</feature>